<dbReference type="OrthoDB" id="3847604at2"/>
<dbReference type="PANTHER" id="PTHR40765">
    <property type="entry name" value="ESX-2 SECRETION SYSTEM ATPASE ECCB2"/>
    <property type="match status" value="1"/>
</dbReference>
<comment type="caution">
    <text evidence="2">The sequence shown here is derived from an EMBL/GenBank/DDBJ whole genome shotgun (WGS) entry which is preliminary data.</text>
</comment>
<gene>
    <name evidence="2" type="primary">eccB</name>
    <name evidence="2" type="ORF">E1288_16455</name>
</gene>
<dbReference type="Proteomes" id="UP000294947">
    <property type="component" value="Unassembled WGS sequence"/>
</dbReference>
<organism evidence="2 3">
    <name type="scientific">Saccharopolyspora elongata</name>
    <dbReference type="NCBI Taxonomy" id="2530387"/>
    <lineage>
        <taxon>Bacteria</taxon>
        <taxon>Bacillati</taxon>
        <taxon>Actinomycetota</taxon>
        <taxon>Actinomycetes</taxon>
        <taxon>Pseudonocardiales</taxon>
        <taxon>Pseudonocardiaceae</taxon>
        <taxon>Saccharopolyspora</taxon>
    </lineage>
</organism>
<dbReference type="InterPro" id="IPR007795">
    <property type="entry name" value="T7SS_EccB"/>
</dbReference>
<feature type="transmembrane region" description="Helical" evidence="1">
    <location>
        <begin position="40"/>
        <end position="61"/>
    </location>
</feature>
<dbReference type="GO" id="GO:0005576">
    <property type="term" value="C:extracellular region"/>
    <property type="evidence" value="ECO:0007669"/>
    <property type="project" value="TreeGrafter"/>
</dbReference>
<keyword evidence="1" id="KW-1133">Transmembrane helix</keyword>
<dbReference type="Gene3D" id="3.30.2390.20">
    <property type="entry name" value="Type VII secretion system EccB, repeat 1 domain"/>
    <property type="match status" value="1"/>
</dbReference>
<keyword evidence="3" id="KW-1185">Reference proteome</keyword>
<dbReference type="Pfam" id="PF05108">
    <property type="entry name" value="T7SS_ESX1_EccB"/>
    <property type="match status" value="1"/>
</dbReference>
<name>A0A4R4YZ04_9PSEU</name>
<dbReference type="RefSeq" id="WP_132485967.1">
    <property type="nucleotide sequence ID" value="NZ_SMKW01000019.1"/>
</dbReference>
<sequence>MASKRDQLQAYQFLVQRAISALVTRETDPEQPPFRRPTGAVLASIALAIVSLACVGVYGMIVPGGNNAWRKDAAVIVEKETGTRYVYLNDRLYPVANYASALLLLGDHRATQQVSRNSLADVPRGPRIGIPGAPDALPGPDRLLTGSWSLCSAPASDVAGSRIEESVLLAGAEPAGGAGLGDQALLVELAPTGERYLIWRGRRHQINAYDAVVGTGLALTSEPWARVGQAWLDVLPEGAPIEPLAVAQAGEPSAAVEGRTDIRVGMLLVVQTSGGGQQYYLAERDALRPITQLQHDIQLADARTMLAAYPGGEPKAVQLAPSLAATARRLDPVVAAAGSAPATRPAVARLRDREATVCATFGQGGAVPLLVVDPVLPPADPMTATTRRSVHGTPLADRVHVPPGWAAVVEAMPSEQAPVGTLTVVTDMGRRYPVAAPEVLRMLGYASARPVRLPAGLVARLPEGPALDPNAAMRQAPAG</sequence>
<evidence type="ECO:0000313" key="3">
    <source>
        <dbReference type="Proteomes" id="UP000294947"/>
    </source>
</evidence>
<dbReference type="PANTHER" id="PTHR40765:SF2">
    <property type="entry name" value="ESX-2 SECRETION SYSTEM ATPASE ECCB2"/>
    <property type="match status" value="1"/>
</dbReference>
<protein>
    <submittedName>
        <fullName evidence="2">Type VII secretion protein EccB</fullName>
    </submittedName>
</protein>
<evidence type="ECO:0000256" key="1">
    <source>
        <dbReference type="SAM" id="Phobius"/>
    </source>
</evidence>
<keyword evidence="1" id="KW-0812">Transmembrane</keyword>
<reference evidence="2 3" key="1">
    <citation type="submission" date="2019-03" db="EMBL/GenBank/DDBJ databases">
        <title>Draft genome sequences of novel Actinobacteria.</title>
        <authorList>
            <person name="Sahin N."/>
            <person name="Ay H."/>
            <person name="Saygin H."/>
        </authorList>
    </citation>
    <scope>NUCLEOTIDE SEQUENCE [LARGE SCALE GENOMIC DNA]</scope>
    <source>
        <strain evidence="2 3">7K502</strain>
    </source>
</reference>
<keyword evidence="1" id="KW-0472">Membrane</keyword>
<dbReference type="NCBIfam" id="TIGR03919">
    <property type="entry name" value="T7SS_EccB"/>
    <property type="match status" value="1"/>
</dbReference>
<dbReference type="EMBL" id="SMKW01000019">
    <property type="protein sequence ID" value="TDD50781.1"/>
    <property type="molecule type" value="Genomic_DNA"/>
</dbReference>
<dbReference type="InterPro" id="IPR044857">
    <property type="entry name" value="T7SS_EccB_R1"/>
</dbReference>
<evidence type="ECO:0000313" key="2">
    <source>
        <dbReference type="EMBL" id="TDD50781.1"/>
    </source>
</evidence>
<proteinExistence type="predicted"/>
<dbReference type="AlphaFoldDB" id="A0A4R4YZ04"/>
<accession>A0A4R4YZ04</accession>